<evidence type="ECO:0000313" key="4">
    <source>
        <dbReference type="EMBL" id="CAF3698440.1"/>
    </source>
</evidence>
<evidence type="ECO:0000256" key="1">
    <source>
        <dbReference type="SAM" id="MobiDB-lite"/>
    </source>
</evidence>
<sequence>MMSISLIFLLIGCCFAAEKLASYNVDPSETSVSGISSGGYFATQVQVAFSAAIKGAGIVAGGPYNCGGQMSYTNCMYTSSPPITESISNTKSWSGNKIDDTKNLAKHKVYMISGTSDSTVGVSVMTQLYKYYSTDSQFIPESNIVFKKDLKSGHTFPTDFDSAGNNGCGTTSSPYISNCAFDGARAILEHIYGPLQPRNNGALSGKFIEFDQGEFIPSAKVNGMSTTAWVYVPKSCTDGATCKLHIAYHGCVQAYEKIGDKFVKNTGYNRWADTNNMIILYPQTVATTSISGGASLPNSNGCWDWIGWYGTDFSVKSGKQLAAMKKMIDRITGGFNPIDIPKELQVTAVTDNSVSLSWKPVSSAHGYNVYRNGGKVNGATISGTTFAIIDRITGGFNPIDIPKELQVTAVTDNSVSLSWKPVSSAHGYNVYRNGGKVNGATISGTTFTDSNLNSGSTYTFTVKAVSSSGSESSASNSATGKTTGESPAVGTPSGLIVTDTTSNSVTLKWDSVPGITTYNVYRNGNKVTSVSVTSYTDTGLNSATDYQYQVSSVKDSVEGDKSMTVTTTTLAGSTGNDCYDESNVAHVAALRAYVSFGYTFALGSNQNMGLYNDNVQLVDLPDELILMIMNKVKPKVSLLCSIIAIGNNRLEQLALDKCHSIDLTIDCFQSPYESLMTRFYTHVAYRIIDNIQSLTLNIRQIPDIVSYVEKNSNGILPNLIHLKIMIGRQSHRTGTPHTLDASSMEIYRVLHSESLSCFIPQFVRLEGSGGNRIISTVRCSTFMRSIVSLELENDCILPNIINPDGLFFPQSIRLSRIQITLNRFGDCVRLLTELGTQLCSFAVSIVHVYLQKADIISQISSISCPNLKQLTVTIYKNIVHYSECIVPLLQRLSNVERLTLLFAINITTTRLGHFVTELDLEKDIVSYMPHLCQFNFHIRSILENASPVEIGTFRQSVMTCQQAVICTVDYFNNNYGQCQLYSLPFIGNRLDFISNRFPLFDMNNMFSMVTMLLLFDDVKPFENLFFARIARALPNLKTLEVFNKLEQQGKGMIATSYPDFSRLSALILLDIHMDYAEQLLCRSRLPCLTELAIHEQVLLTIVARDSQQARDNCSKVENILTSNKWCDSIDAIRNFFPLVSH</sequence>
<dbReference type="Proteomes" id="UP000663865">
    <property type="component" value="Unassembled WGS sequence"/>
</dbReference>
<dbReference type="Pfam" id="PF00041">
    <property type="entry name" value="fn3"/>
    <property type="match status" value="2"/>
</dbReference>
<dbReference type="Gene3D" id="2.60.40.10">
    <property type="entry name" value="Immunoglobulins"/>
    <property type="match status" value="3"/>
</dbReference>
<dbReference type="PROSITE" id="PS50853">
    <property type="entry name" value="FN3"/>
    <property type="match status" value="2"/>
</dbReference>
<dbReference type="InterPro" id="IPR003961">
    <property type="entry name" value="FN3_dom"/>
</dbReference>
<comment type="caution">
    <text evidence="4">The sequence shown here is derived from an EMBL/GenBank/DDBJ whole genome shotgun (WGS) entry which is preliminary data.</text>
</comment>
<dbReference type="EMBL" id="CAJNYV010004819">
    <property type="protein sequence ID" value="CAF3698440.1"/>
    <property type="molecule type" value="Genomic_DNA"/>
</dbReference>
<dbReference type="PANTHER" id="PTHR42972">
    <property type="entry name" value="TOL-PAL SYSTEM PROTEIN TOLB"/>
    <property type="match status" value="1"/>
</dbReference>
<name>A0A818UY62_9BILA</name>
<dbReference type="InterPro" id="IPR029058">
    <property type="entry name" value="AB_hydrolase_fold"/>
</dbReference>
<feature type="signal peptide" evidence="2">
    <location>
        <begin position="1"/>
        <end position="16"/>
    </location>
</feature>
<dbReference type="InterPro" id="IPR036116">
    <property type="entry name" value="FN3_sf"/>
</dbReference>
<dbReference type="CDD" id="cd00063">
    <property type="entry name" value="FN3"/>
    <property type="match status" value="2"/>
</dbReference>
<dbReference type="AlphaFoldDB" id="A0A818UY62"/>
<organism evidence="4 5">
    <name type="scientific">Rotaria socialis</name>
    <dbReference type="NCBI Taxonomy" id="392032"/>
    <lineage>
        <taxon>Eukaryota</taxon>
        <taxon>Metazoa</taxon>
        <taxon>Spiralia</taxon>
        <taxon>Gnathifera</taxon>
        <taxon>Rotifera</taxon>
        <taxon>Eurotatoria</taxon>
        <taxon>Bdelloidea</taxon>
        <taxon>Philodinida</taxon>
        <taxon>Philodinidae</taxon>
        <taxon>Rotaria</taxon>
    </lineage>
</organism>
<dbReference type="Gene3D" id="3.40.50.1820">
    <property type="entry name" value="alpha/beta hydrolase"/>
    <property type="match status" value="2"/>
</dbReference>
<feature type="domain" description="Fibronectin type-III" evidence="3">
    <location>
        <begin position="491"/>
        <end position="572"/>
    </location>
</feature>
<dbReference type="SMART" id="SM00060">
    <property type="entry name" value="FN3"/>
    <property type="match status" value="3"/>
</dbReference>
<reference evidence="4" key="1">
    <citation type="submission" date="2021-02" db="EMBL/GenBank/DDBJ databases">
        <authorList>
            <person name="Nowell W R."/>
        </authorList>
    </citation>
    <scope>NUCLEOTIDE SEQUENCE</scope>
</reference>
<keyword evidence="2" id="KW-0732">Signal</keyword>
<gene>
    <name evidence="4" type="ORF">KIK155_LOCUS26484</name>
</gene>
<proteinExistence type="predicted"/>
<dbReference type="SUPFAM" id="SSF49265">
    <property type="entry name" value="Fibronectin type III"/>
    <property type="match status" value="2"/>
</dbReference>
<dbReference type="SUPFAM" id="SSF53474">
    <property type="entry name" value="alpha/beta-Hydrolases"/>
    <property type="match status" value="1"/>
</dbReference>
<protein>
    <recommendedName>
        <fullName evidence="3">Fibronectin type-III domain-containing protein</fullName>
    </recommendedName>
</protein>
<evidence type="ECO:0000313" key="5">
    <source>
        <dbReference type="Proteomes" id="UP000663865"/>
    </source>
</evidence>
<evidence type="ECO:0000256" key="2">
    <source>
        <dbReference type="SAM" id="SignalP"/>
    </source>
</evidence>
<dbReference type="PANTHER" id="PTHR42972:SF8">
    <property type="entry name" value="POLYHYDROXYBUTYRATE DEPOLYMERASE"/>
    <property type="match status" value="1"/>
</dbReference>
<evidence type="ECO:0000259" key="3">
    <source>
        <dbReference type="PROSITE" id="PS50853"/>
    </source>
</evidence>
<feature type="compositionally biased region" description="Low complexity" evidence="1">
    <location>
        <begin position="468"/>
        <end position="478"/>
    </location>
</feature>
<feature type="region of interest" description="Disordered" evidence="1">
    <location>
        <begin position="468"/>
        <end position="495"/>
    </location>
</feature>
<accession>A0A818UY62</accession>
<dbReference type="InterPro" id="IPR013783">
    <property type="entry name" value="Ig-like_fold"/>
</dbReference>
<feature type="chain" id="PRO_5032383269" description="Fibronectin type-III domain-containing protein" evidence="2">
    <location>
        <begin position="17"/>
        <end position="1141"/>
    </location>
</feature>
<feature type="domain" description="Fibronectin type-III" evidence="3">
    <location>
        <begin position="401"/>
        <end position="486"/>
    </location>
</feature>